<comment type="caution">
    <text evidence="4">The sequence shown here is derived from an EMBL/GenBank/DDBJ whole genome shotgun (WGS) entry which is preliminary data.</text>
</comment>
<feature type="region of interest" description="Disordered" evidence="2">
    <location>
        <begin position="387"/>
        <end position="418"/>
    </location>
</feature>
<accession>A0A8H3PEK2</accession>
<dbReference type="OrthoDB" id="3942062at2759"/>
<evidence type="ECO:0000256" key="1">
    <source>
        <dbReference type="ARBA" id="ARBA00006832"/>
    </source>
</evidence>
<feature type="compositionally biased region" description="Low complexity" evidence="2">
    <location>
        <begin position="322"/>
        <end position="333"/>
    </location>
</feature>
<protein>
    <recommendedName>
        <fullName evidence="3">Vps72/YL1 C-terminal domain-containing protein</fullName>
    </recommendedName>
</protein>
<feature type="region of interest" description="Disordered" evidence="2">
    <location>
        <begin position="304"/>
        <end position="371"/>
    </location>
</feature>
<evidence type="ECO:0000256" key="2">
    <source>
        <dbReference type="SAM" id="MobiDB-lite"/>
    </source>
</evidence>
<reference evidence="4" key="1">
    <citation type="submission" date="2021-03" db="EMBL/GenBank/DDBJ databases">
        <authorList>
            <person name="Tagirdzhanova G."/>
        </authorList>
    </citation>
    <scope>NUCLEOTIDE SEQUENCE</scope>
</reference>
<feature type="compositionally biased region" description="Polar residues" evidence="2">
    <location>
        <begin position="336"/>
        <end position="345"/>
    </location>
</feature>
<gene>
    <name evidence="4" type="ORF">HETSPECPRED_001161</name>
</gene>
<feature type="compositionally biased region" description="Basic and acidic residues" evidence="2">
    <location>
        <begin position="409"/>
        <end position="418"/>
    </location>
</feature>
<feature type="domain" description="Vps72/YL1 C-terminal" evidence="3">
    <location>
        <begin position="495"/>
        <end position="524"/>
    </location>
</feature>
<feature type="compositionally biased region" description="Polar residues" evidence="2">
    <location>
        <begin position="387"/>
        <end position="402"/>
    </location>
</feature>
<feature type="compositionally biased region" description="Basic and acidic residues" evidence="2">
    <location>
        <begin position="208"/>
        <end position="220"/>
    </location>
</feature>
<keyword evidence="5" id="KW-1185">Reference proteome</keyword>
<feature type="region of interest" description="Disordered" evidence="2">
    <location>
        <begin position="208"/>
        <end position="231"/>
    </location>
</feature>
<evidence type="ECO:0000313" key="5">
    <source>
        <dbReference type="Proteomes" id="UP000664521"/>
    </source>
</evidence>
<evidence type="ECO:0000259" key="3">
    <source>
        <dbReference type="SMART" id="SM00993"/>
    </source>
</evidence>
<dbReference type="EMBL" id="CAJPDS010000117">
    <property type="protein sequence ID" value="CAF9938690.1"/>
    <property type="molecule type" value="Genomic_DNA"/>
</dbReference>
<dbReference type="Proteomes" id="UP000664521">
    <property type="component" value="Unassembled WGS sequence"/>
</dbReference>
<dbReference type="PANTHER" id="PTHR13275:SF4">
    <property type="entry name" value="VACUOLAR PROTEIN SORTING-ASSOCIATED PROTEIN 72 HOMOLOG"/>
    <property type="match status" value="1"/>
</dbReference>
<dbReference type="InterPro" id="IPR013272">
    <property type="entry name" value="Vps72/YL1_C"/>
</dbReference>
<dbReference type="PANTHER" id="PTHR13275">
    <property type="entry name" value="YL-1 PROTEIN TRANSCRIPTION FACTOR-LIKE 1"/>
    <property type="match status" value="1"/>
</dbReference>
<feature type="compositionally biased region" description="Acidic residues" evidence="2">
    <location>
        <begin position="69"/>
        <end position="85"/>
    </location>
</feature>
<dbReference type="InterPro" id="IPR046757">
    <property type="entry name" value="YL1_N"/>
</dbReference>
<dbReference type="SMART" id="SM00993">
    <property type="entry name" value="YL1_C"/>
    <property type="match status" value="1"/>
</dbReference>
<feature type="compositionally biased region" description="Basic and acidic residues" evidence="2">
    <location>
        <begin position="100"/>
        <end position="122"/>
    </location>
</feature>
<dbReference type="GO" id="GO:0005634">
    <property type="term" value="C:nucleus"/>
    <property type="evidence" value="ECO:0007669"/>
    <property type="project" value="TreeGrafter"/>
</dbReference>
<dbReference type="AlphaFoldDB" id="A0A8H3PEK2"/>
<dbReference type="Pfam" id="PF05764">
    <property type="entry name" value="YL1"/>
    <property type="match status" value="1"/>
</dbReference>
<dbReference type="Pfam" id="PF08265">
    <property type="entry name" value="YL1_C"/>
    <property type="match status" value="1"/>
</dbReference>
<sequence length="559" mass="61626">MPDDGARSSSSEGEDDSSVADSDRDSEPSVDLLVTSRTKRAGAGNRIQKLIEQEEDNELAEYFTKNAEDIDSEEDVDFEGDENEALSDAQLDSSSDDEDHGPSKVDDDLEGEKQLQKQERAEKQKKRKAEPGFKTAGALRKRKKLDLSVTGGPQPITPAPKPKKKSERLSWIPTPDDGPVRASSRKQTMKNKEIIHLRMVEKEKQRVKQMKHMEEAEKKRQAAKAPPMTQAERIAEAARIERKNAKSLNRWEESERIRAEAQKARLEALHSRQLQGPVITCWSGLTRWVNGKLSEVGIKEIREVEADGPPKHGQASNTRIHSGLSSSDNRSGSIALPNTQVQPSPSVDPPAKPAQPHQSAQPTNVDYEPTPGLGLLDGIHFYASLPSQTNNGGITESGQAPLSTGRDASPLHHENIEPDPIEHPAAFVEKASSPLRLEPVAPKPPQIPPGPIVEYASRSLVALRNIDSNALNLPEWQSSVLMKKRANKVQKPAQEICAITGFPARFRDPKTGLPYADSYAYREIQRLRNGGSRWSGLLGCYVGSTTAAARGVPDRFRRR</sequence>
<name>A0A8H3PEK2_9LECA</name>
<feature type="region of interest" description="Disordered" evidence="2">
    <location>
        <begin position="1"/>
        <end position="195"/>
    </location>
</feature>
<evidence type="ECO:0000313" key="4">
    <source>
        <dbReference type="EMBL" id="CAF9938690.1"/>
    </source>
</evidence>
<organism evidence="4 5">
    <name type="scientific">Heterodermia speciosa</name>
    <dbReference type="NCBI Taxonomy" id="116794"/>
    <lineage>
        <taxon>Eukaryota</taxon>
        <taxon>Fungi</taxon>
        <taxon>Dikarya</taxon>
        <taxon>Ascomycota</taxon>
        <taxon>Pezizomycotina</taxon>
        <taxon>Lecanoromycetes</taxon>
        <taxon>OSLEUM clade</taxon>
        <taxon>Lecanoromycetidae</taxon>
        <taxon>Caliciales</taxon>
        <taxon>Physciaceae</taxon>
        <taxon>Heterodermia</taxon>
    </lineage>
</organism>
<comment type="similarity">
    <text evidence="1">Belongs to the VPS72/YL1 family.</text>
</comment>
<proteinExistence type="inferred from homology"/>